<dbReference type="Proteomes" id="UP000030364">
    <property type="component" value="Unassembled WGS sequence"/>
</dbReference>
<dbReference type="NCBIfam" id="TIGR02577">
    <property type="entry name" value="cas_TM1794_Cmr2"/>
    <property type="match status" value="1"/>
</dbReference>
<dbReference type="STRING" id="276.THFILI_02910"/>
<dbReference type="AlphaFoldDB" id="A0A0A2WNG2"/>
<evidence type="ECO:0000256" key="1">
    <source>
        <dbReference type="ARBA" id="ARBA00022741"/>
    </source>
</evidence>
<dbReference type="InterPro" id="IPR038242">
    <property type="entry name" value="Cmr2_N"/>
</dbReference>
<organism evidence="4 5">
    <name type="scientific">Thermus filiformis</name>
    <dbReference type="NCBI Taxonomy" id="276"/>
    <lineage>
        <taxon>Bacteria</taxon>
        <taxon>Thermotogati</taxon>
        <taxon>Deinococcota</taxon>
        <taxon>Deinococci</taxon>
        <taxon>Thermales</taxon>
        <taxon>Thermaceae</taxon>
        <taxon>Thermus</taxon>
    </lineage>
</organism>
<dbReference type="Pfam" id="PF22335">
    <property type="entry name" value="Cas10-Cmr2_palm2"/>
    <property type="match status" value="1"/>
</dbReference>
<keyword evidence="2" id="KW-0051">Antiviral defense</keyword>
<dbReference type="PROSITE" id="PS50887">
    <property type="entry name" value="GGDEF"/>
    <property type="match status" value="1"/>
</dbReference>
<dbReference type="InterPro" id="IPR043128">
    <property type="entry name" value="Rev_trsase/Diguanyl_cyclase"/>
</dbReference>
<accession>A0A0A2WNG2</accession>
<dbReference type="OrthoDB" id="9758700at2"/>
<dbReference type="InterPro" id="IPR013407">
    <property type="entry name" value="CRISPR-assoc_prot_Cmr2"/>
</dbReference>
<comment type="caution">
    <text evidence="4">The sequence shown here is derived from an EMBL/GenBank/DDBJ whole genome shotgun (WGS) entry which is preliminary data.</text>
</comment>
<keyword evidence="1" id="KW-0547">Nucleotide-binding</keyword>
<dbReference type="GO" id="GO:0051607">
    <property type="term" value="P:defense response to virus"/>
    <property type="evidence" value="ECO:0007669"/>
    <property type="project" value="UniProtKB-KW"/>
</dbReference>
<evidence type="ECO:0000259" key="3">
    <source>
        <dbReference type="PROSITE" id="PS50887"/>
    </source>
</evidence>
<gene>
    <name evidence="4" type="ORF">THFILI_02910</name>
</gene>
<dbReference type="RefSeq" id="WP_038066121.1">
    <property type="nucleotide sequence ID" value="NZ_JPSL02000037.1"/>
</dbReference>
<dbReference type="CDD" id="cd09679">
    <property type="entry name" value="Cas10_III"/>
    <property type="match status" value="1"/>
</dbReference>
<sequence>MDHLMAIALGPVQEFIATARRFRDFYAGSRLLSEAAARAARHLAQAVGPENLIFPAPKDLGELEELGQAGIPNVLLLRVPEGKDPASLGEEALGAARGYLREMAEKTLGPHRAHLRYPEALAQVEDLLEGYYAYLPLGDYAQTRGRLMALLSARKNTRDFAPVFWGGPLYKSSLDGARESVLDFRQDEARLRRRLGIKEGEYLSGPDLLKRLWQAPPFPSSTHMAALPFWEGVRARKAEGVLEEALEELAHLAGEEARTGNPHPALRDTPFARLDVRLLYESRLEEFPALAEDEGRLEAARSRLASLWKELRKRGVKAPPGSYYALLLADGDRMGEAIDRQTSLQAHRELSRRLALEFAQKVRALVEGHRGGLVYSGGDDVLALLPLHTALRAAWDLAQRFQEVMAPYGQDGVRPSLSVGLAVVHHLEPLQDALDLVRRAEKLAKSGYKGEAPRNALAVAYSPRSGSELVVRGRWDEEPRLTQRLLRYADLLRTETVPGRAAYELVELLRMEKDLPDHEKPLLREALVAEARRILGRKQMEAGYREELSPSDWVGVKRLAEGLLLARPFAEALEQAAVPAESLEVWRAH</sequence>
<name>A0A0A2WNG2_THEFI</name>
<dbReference type="InterPro" id="IPR024615">
    <property type="entry name" value="CRISPR-assoc_Cmr2_N"/>
</dbReference>
<dbReference type="Pfam" id="PF12469">
    <property type="entry name" value="Cmr2_N"/>
    <property type="match status" value="1"/>
</dbReference>
<evidence type="ECO:0000313" key="5">
    <source>
        <dbReference type="Proteomes" id="UP000030364"/>
    </source>
</evidence>
<reference evidence="4 5" key="1">
    <citation type="journal article" date="2015" name="Genome Announc.">
        <title>Draft Genome Sequence of the Thermophile Thermus filiformis ATCC 43280, Producer of Carotenoid-(Di)glucoside-Branched Fatty Acid (Di)esters and Source of Hyperthermostable Enzymes of Biotechnological Interest.</title>
        <authorList>
            <person name="Mandelli F."/>
            <person name="Oliveira Ramires B."/>
            <person name="Couger M.B."/>
            <person name="Paixao D.A."/>
            <person name="Camilo C.M."/>
            <person name="Polikarpov I."/>
            <person name="Prade R."/>
            <person name="Riano-Pachon D.M."/>
            <person name="Squina F.M."/>
        </authorList>
    </citation>
    <scope>NUCLEOTIDE SEQUENCE [LARGE SCALE GENOMIC DNA]</scope>
    <source>
        <strain evidence="4 5">ATCC 43280</strain>
    </source>
</reference>
<keyword evidence="5" id="KW-1185">Reference proteome</keyword>
<protein>
    <submittedName>
        <fullName evidence="4">CRISPR-associated protein Crm2</fullName>
    </submittedName>
</protein>
<evidence type="ECO:0000313" key="4">
    <source>
        <dbReference type="EMBL" id="KGQ21368.2"/>
    </source>
</evidence>
<dbReference type="EMBL" id="JPSL02000037">
    <property type="protein sequence ID" value="KGQ21368.2"/>
    <property type="molecule type" value="Genomic_DNA"/>
</dbReference>
<dbReference type="Gene3D" id="3.30.70.2220">
    <property type="entry name" value="CRISPR-Cas system, Cmr2 subunit, D1 domain, cysteine cluster"/>
    <property type="match status" value="1"/>
</dbReference>
<dbReference type="Gene3D" id="3.30.70.270">
    <property type="match status" value="1"/>
</dbReference>
<dbReference type="InterPro" id="IPR000160">
    <property type="entry name" value="GGDEF_dom"/>
</dbReference>
<dbReference type="InterPro" id="IPR054767">
    <property type="entry name" value="Cas10-Cmr2_palm2"/>
</dbReference>
<feature type="domain" description="GGDEF" evidence="3">
    <location>
        <begin position="322"/>
        <end position="462"/>
    </location>
</feature>
<dbReference type="GO" id="GO:0000166">
    <property type="term" value="F:nucleotide binding"/>
    <property type="evidence" value="ECO:0007669"/>
    <property type="project" value="UniProtKB-KW"/>
</dbReference>
<evidence type="ECO:0000256" key="2">
    <source>
        <dbReference type="ARBA" id="ARBA00023118"/>
    </source>
</evidence>
<proteinExistence type="predicted"/>